<evidence type="ECO:0000256" key="4">
    <source>
        <dbReference type="SAM" id="MobiDB-lite"/>
    </source>
</evidence>
<dbReference type="Proteomes" id="UP000241818">
    <property type="component" value="Unassembled WGS sequence"/>
</dbReference>
<dbReference type="Gene3D" id="2.40.50.140">
    <property type="entry name" value="Nucleic acid-binding proteins"/>
    <property type="match status" value="1"/>
</dbReference>
<reference evidence="6 7" key="1">
    <citation type="journal article" date="2018" name="New Phytol.">
        <title>Comparative genomics and transcriptomics depict ericoid mycorrhizal fungi as versatile saprotrophs and plant mutualists.</title>
        <authorList>
            <person name="Martino E."/>
            <person name="Morin E."/>
            <person name="Grelet G.A."/>
            <person name="Kuo A."/>
            <person name="Kohler A."/>
            <person name="Daghino S."/>
            <person name="Barry K.W."/>
            <person name="Cichocki N."/>
            <person name="Clum A."/>
            <person name="Dockter R.B."/>
            <person name="Hainaut M."/>
            <person name="Kuo R.C."/>
            <person name="LaButti K."/>
            <person name="Lindahl B.D."/>
            <person name="Lindquist E.A."/>
            <person name="Lipzen A."/>
            <person name="Khouja H.R."/>
            <person name="Magnuson J."/>
            <person name="Murat C."/>
            <person name="Ohm R.A."/>
            <person name="Singer S.W."/>
            <person name="Spatafora J.W."/>
            <person name="Wang M."/>
            <person name="Veneault-Fourrey C."/>
            <person name="Henrissat B."/>
            <person name="Grigoriev I.V."/>
            <person name="Martin F.M."/>
            <person name="Perotto S."/>
        </authorList>
    </citation>
    <scope>NUCLEOTIDE SEQUENCE [LARGE SCALE GENOMIC DNA]</scope>
    <source>
        <strain evidence="6 7">ATCC 22711</strain>
    </source>
</reference>
<evidence type="ECO:0000313" key="6">
    <source>
        <dbReference type="EMBL" id="PSS13075.1"/>
    </source>
</evidence>
<gene>
    <name evidence="6" type="ORF">M430DRAFT_36235</name>
</gene>
<dbReference type="Pfam" id="PF10451">
    <property type="entry name" value="Stn1"/>
    <property type="match status" value="1"/>
</dbReference>
<dbReference type="OrthoDB" id="77828at2759"/>
<protein>
    <recommendedName>
        <fullName evidence="5">CST complex subunit Stn1 N-terminal domain-containing protein</fullName>
    </recommendedName>
</protein>
<evidence type="ECO:0000313" key="7">
    <source>
        <dbReference type="Proteomes" id="UP000241818"/>
    </source>
</evidence>
<organism evidence="6 7">
    <name type="scientific">Amorphotheca resinae ATCC 22711</name>
    <dbReference type="NCBI Taxonomy" id="857342"/>
    <lineage>
        <taxon>Eukaryota</taxon>
        <taxon>Fungi</taxon>
        <taxon>Dikarya</taxon>
        <taxon>Ascomycota</taxon>
        <taxon>Pezizomycotina</taxon>
        <taxon>Leotiomycetes</taxon>
        <taxon>Helotiales</taxon>
        <taxon>Amorphothecaceae</taxon>
        <taxon>Amorphotheca</taxon>
    </lineage>
</organism>
<feature type="compositionally biased region" description="Basic and acidic residues" evidence="4">
    <location>
        <begin position="213"/>
        <end position="255"/>
    </location>
</feature>
<feature type="compositionally biased region" description="Basic residues" evidence="4">
    <location>
        <begin position="264"/>
        <end position="278"/>
    </location>
</feature>
<dbReference type="SUPFAM" id="SSF50249">
    <property type="entry name" value="Nucleic acid-binding proteins"/>
    <property type="match status" value="1"/>
</dbReference>
<dbReference type="EMBL" id="KZ679014">
    <property type="protein sequence ID" value="PSS13075.1"/>
    <property type="molecule type" value="Genomic_DNA"/>
</dbReference>
<sequence length="310" mass="35886">MTFGDEKSNIYPDYCHELSPTIGRWCPLRAVDVHALQSVGMFDNGKELYHYGNHPIKWVRVTGVIVAIDEFFARRIFTIDDSSGMCIECTCPAPPSPGPAIPAHLDKASDPNRMTSTSALKADIRKPAKPEELPTPTVETPWVPWQDIDVGAVVKIKGKPSSFREMKQVEIIKVEVMRSTEQEVRCWNEVLSFRKDVLRIPWVVSREAEEKCRRRAEKEQYQRSSRKDGRRRNMDRSRVMGEDKLQKREAERRENDDESDDTGRKRKEKHEQKKRRHKTEREGLDPENKVNYPSLAVRRRLAGKYDALGI</sequence>
<keyword evidence="2" id="KW-0158">Chromosome</keyword>
<dbReference type="GO" id="GO:0000781">
    <property type="term" value="C:chromosome, telomeric region"/>
    <property type="evidence" value="ECO:0007669"/>
    <property type="project" value="UniProtKB-SubCell"/>
</dbReference>
<feature type="domain" description="CST complex subunit Stn1 N-terminal" evidence="5">
    <location>
        <begin position="48"/>
        <end position="91"/>
    </location>
</feature>
<accession>A0A2T3AWM5</accession>
<keyword evidence="3" id="KW-0779">Telomere</keyword>
<dbReference type="RefSeq" id="XP_024719066.1">
    <property type="nucleotide sequence ID" value="XM_024866894.1"/>
</dbReference>
<feature type="compositionally biased region" description="Basic and acidic residues" evidence="4">
    <location>
        <begin position="279"/>
        <end position="288"/>
    </location>
</feature>
<dbReference type="AlphaFoldDB" id="A0A2T3AWM5"/>
<evidence type="ECO:0000256" key="3">
    <source>
        <dbReference type="ARBA" id="ARBA00022895"/>
    </source>
</evidence>
<proteinExistence type="predicted"/>
<dbReference type="InterPro" id="IPR012340">
    <property type="entry name" value="NA-bd_OB-fold"/>
</dbReference>
<dbReference type="GeneID" id="36574975"/>
<keyword evidence="7" id="KW-1185">Reference proteome</keyword>
<feature type="region of interest" description="Disordered" evidence="4">
    <location>
        <begin position="213"/>
        <end position="295"/>
    </location>
</feature>
<dbReference type="InterPro" id="IPR018856">
    <property type="entry name" value="Stn1_N"/>
</dbReference>
<evidence type="ECO:0000256" key="1">
    <source>
        <dbReference type="ARBA" id="ARBA00004574"/>
    </source>
</evidence>
<dbReference type="InParanoid" id="A0A2T3AWM5"/>
<evidence type="ECO:0000256" key="2">
    <source>
        <dbReference type="ARBA" id="ARBA00022454"/>
    </source>
</evidence>
<evidence type="ECO:0000259" key="5">
    <source>
        <dbReference type="Pfam" id="PF10451"/>
    </source>
</evidence>
<name>A0A2T3AWM5_AMORE</name>
<comment type="subcellular location">
    <subcellularLocation>
        <location evidence="1">Chromosome</location>
        <location evidence="1">Telomere</location>
    </subcellularLocation>
</comment>